<accession>A0A5B8V1Y4</accession>
<proteinExistence type="predicted"/>
<reference evidence="1 2" key="1">
    <citation type="journal article" date="2017" name="Curr. Microbiol.">
        <title>Mucilaginibacter ginsenosidivorans sp. nov., Isolated from Soil of Ginseng Field.</title>
        <authorList>
            <person name="Kim M.M."/>
            <person name="Siddiqi M.Z."/>
            <person name="Im W.T."/>
        </authorList>
    </citation>
    <scope>NUCLEOTIDE SEQUENCE [LARGE SCALE GENOMIC DNA]</scope>
    <source>
        <strain evidence="1 2">Gsoil 3017</strain>
    </source>
</reference>
<dbReference type="RefSeq" id="WP_147034093.1">
    <property type="nucleotide sequence ID" value="NZ_CP042436.1"/>
</dbReference>
<dbReference type="Proteomes" id="UP000321479">
    <property type="component" value="Chromosome"/>
</dbReference>
<dbReference type="AlphaFoldDB" id="A0A5B8V1Y4"/>
<evidence type="ECO:0000313" key="2">
    <source>
        <dbReference type="Proteomes" id="UP000321479"/>
    </source>
</evidence>
<name>A0A5B8V1Y4_9SPHI</name>
<keyword evidence="2" id="KW-1185">Reference proteome</keyword>
<protein>
    <submittedName>
        <fullName evidence="1">Uncharacterized protein</fullName>
    </submittedName>
</protein>
<evidence type="ECO:0000313" key="1">
    <source>
        <dbReference type="EMBL" id="QEC65262.1"/>
    </source>
</evidence>
<dbReference type="EMBL" id="CP042436">
    <property type="protein sequence ID" value="QEC65262.1"/>
    <property type="molecule type" value="Genomic_DNA"/>
</dbReference>
<dbReference type="KEGG" id="mgin:FRZ54_22710"/>
<gene>
    <name evidence="1" type="ORF">FRZ54_22710</name>
</gene>
<sequence length="114" mass="13245">MRDQITDISEEFPLFKQLREQDKKPVSYPDPAFWLFIYPAAGEHHNILIPGSRLLCPWAMAAEYGDDKTSPERKQNLLEALKTGLKTLREYHLPACRILFAEDNSTRQITVWVN</sequence>
<organism evidence="1 2">
    <name type="scientific">Mucilaginibacter ginsenosidivorans</name>
    <dbReference type="NCBI Taxonomy" id="398053"/>
    <lineage>
        <taxon>Bacteria</taxon>
        <taxon>Pseudomonadati</taxon>
        <taxon>Bacteroidota</taxon>
        <taxon>Sphingobacteriia</taxon>
        <taxon>Sphingobacteriales</taxon>
        <taxon>Sphingobacteriaceae</taxon>
        <taxon>Mucilaginibacter</taxon>
    </lineage>
</organism>